<dbReference type="PANTHER" id="PTHR40606:SF1">
    <property type="entry name" value="UPF0339 PROTEIN YEGP"/>
    <property type="match status" value="1"/>
</dbReference>
<gene>
    <name evidence="4" type="ORF">IAC61_03535</name>
</gene>
<dbReference type="Pfam" id="PF07411">
    <property type="entry name" value="DUF1508"/>
    <property type="match status" value="2"/>
</dbReference>
<keyword evidence="2" id="KW-0472">Membrane</keyword>
<evidence type="ECO:0000313" key="5">
    <source>
        <dbReference type="Proteomes" id="UP000823634"/>
    </source>
</evidence>
<proteinExistence type="predicted"/>
<comment type="caution">
    <text evidence="4">The sequence shown here is derived from an EMBL/GenBank/DDBJ whole genome shotgun (WGS) entry which is preliminary data.</text>
</comment>
<dbReference type="EMBL" id="JADINA010000024">
    <property type="protein sequence ID" value="MBO8426375.1"/>
    <property type="molecule type" value="Genomic_DNA"/>
</dbReference>
<feature type="domain" description="DUF1508" evidence="3">
    <location>
        <begin position="228"/>
        <end position="265"/>
    </location>
</feature>
<evidence type="ECO:0000259" key="3">
    <source>
        <dbReference type="Pfam" id="PF07411"/>
    </source>
</evidence>
<dbReference type="InterPro" id="IPR010879">
    <property type="entry name" value="DUF1508"/>
</dbReference>
<feature type="domain" description="DUF1508" evidence="3">
    <location>
        <begin position="407"/>
        <end position="454"/>
    </location>
</feature>
<evidence type="ECO:0000256" key="2">
    <source>
        <dbReference type="SAM" id="Phobius"/>
    </source>
</evidence>
<dbReference type="Gene3D" id="2.30.29.80">
    <property type="match status" value="2"/>
</dbReference>
<protein>
    <submittedName>
        <fullName evidence="4">DUF1508 domain-containing protein</fullName>
    </submittedName>
</protein>
<dbReference type="Proteomes" id="UP000823634">
    <property type="component" value="Unassembled WGS sequence"/>
</dbReference>
<dbReference type="PANTHER" id="PTHR40606">
    <property type="match status" value="1"/>
</dbReference>
<feature type="transmembrane region" description="Helical" evidence="2">
    <location>
        <begin position="83"/>
        <end position="106"/>
    </location>
</feature>
<dbReference type="InterPro" id="IPR051141">
    <property type="entry name" value="UPF0339_domain"/>
</dbReference>
<dbReference type="SUPFAM" id="SSF160113">
    <property type="entry name" value="YegP-like"/>
    <property type="match status" value="2"/>
</dbReference>
<feature type="region of interest" description="Disordered" evidence="1">
    <location>
        <begin position="187"/>
        <end position="213"/>
    </location>
</feature>
<dbReference type="InterPro" id="IPR036913">
    <property type="entry name" value="YegP-like_sf"/>
</dbReference>
<evidence type="ECO:0000313" key="4">
    <source>
        <dbReference type="EMBL" id="MBO8426375.1"/>
    </source>
</evidence>
<keyword evidence="2" id="KW-0812">Transmembrane</keyword>
<reference evidence="4" key="1">
    <citation type="submission" date="2020-10" db="EMBL/GenBank/DDBJ databases">
        <authorList>
            <person name="Gilroy R."/>
        </authorList>
    </citation>
    <scope>NUCLEOTIDE SEQUENCE</scope>
    <source>
        <strain evidence="4">17113</strain>
    </source>
</reference>
<keyword evidence="2" id="KW-1133">Transmembrane helix</keyword>
<dbReference type="AlphaFoldDB" id="A0A9D9DG77"/>
<feature type="compositionally biased region" description="Basic and acidic residues" evidence="1">
    <location>
        <begin position="187"/>
        <end position="197"/>
    </location>
</feature>
<accession>A0A9D9DG77</accession>
<evidence type="ECO:0000256" key="1">
    <source>
        <dbReference type="SAM" id="MobiDB-lite"/>
    </source>
</evidence>
<reference evidence="4" key="2">
    <citation type="journal article" date="2021" name="PeerJ">
        <title>Extensive microbial diversity within the chicken gut microbiome revealed by metagenomics and culture.</title>
        <authorList>
            <person name="Gilroy R."/>
            <person name="Ravi A."/>
            <person name="Getino M."/>
            <person name="Pursley I."/>
            <person name="Horton D.L."/>
            <person name="Alikhan N.F."/>
            <person name="Baker D."/>
            <person name="Gharbi K."/>
            <person name="Hall N."/>
            <person name="Watson M."/>
            <person name="Adriaenssens E.M."/>
            <person name="Foster-Nyarko E."/>
            <person name="Jarju S."/>
            <person name="Secka A."/>
            <person name="Antonio M."/>
            <person name="Oren A."/>
            <person name="Chaudhuri R.R."/>
            <person name="La Ragione R."/>
            <person name="Hildebrand F."/>
            <person name="Pallen M.J."/>
        </authorList>
    </citation>
    <scope>NUCLEOTIDE SEQUENCE</scope>
    <source>
        <strain evidence="4">17113</strain>
    </source>
</reference>
<feature type="transmembrane region" description="Helical" evidence="2">
    <location>
        <begin position="118"/>
        <end position="139"/>
    </location>
</feature>
<feature type="transmembrane region" description="Helical" evidence="2">
    <location>
        <begin position="48"/>
        <end position="76"/>
    </location>
</feature>
<sequence>MIGAILLAILAGIAGFVVPFVSNADLFQAAFDNIATYLKFQVNGLETAYMILACVYAGLVYLLILVLAVLIAATIVKKQWLRFLSVGSLLISLVFFIFIGGLTVEYWSLADVVLTTNIILTICAAVLLICAVASIIMFLTYAADKPDPIVADHHDEPISTSFIAEEPVKEEEPKPIMAAVVAPAEAPEAKAEEKPSEEPTIEETPEAEAPVTKKEVRQSGKYEVFPEAGFYKYRLKANNGEILLVSAGYKTRDGAKNGIATLKKNLTPECGRIKVDKNGYAQFVIYTSNESRLIVAGEIYQNASFAQAALDSVKKFGKARRIIDLEEIPESELREWIMQFGPVTPMKNGKFEVFIDEESKKWKGRLLANNGTTLLVTSNYSSKNAVLNAFENMKSKILGDSIAIGKDKQGRYQFRVYSENGSVMVMGETYPSRDGAYSAANSVRNFIADAKIVDLTKATPAN</sequence>
<organism evidence="4 5">
    <name type="scientific">Candidatus Alloenteromonas pullistercoris</name>
    <dbReference type="NCBI Taxonomy" id="2840785"/>
    <lineage>
        <taxon>Bacteria</taxon>
        <taxon>Bacillati</taxon>
        <taxon>Bacillota</taxon>
        <taxon>Bacillota incertae sedis</taxon>
        <taxon>Candidatus Alloenteromonas</taxon>
    </lineage>
</organism>
<name>A0A9D9DG77_9FIRM</name>